<dbReference type="EMBL" id="JACAZF010000005">
    <property type="protein sequence ID" value="KAF7303526.1"/>
    <property type="molecule type" value="Genomic_DNA"/>
</dbReference>
<dbReference type="AlphaFoldDB" id="A0A8H6W5F5"/>
<evidence type="ECO:0000313" key="1">
    <source>
        <dbReference type="EMBL" id="KAF7303526.1"/>
    </source>
</evidence>
<dbReference type="GeneID" id="59345093"/>
<dbReference type="OrthoDB" id="2269034at2759"/>
<dbReference type="RefSeq" id="XP_037220498.1">
    <property type="nucleotide sequence ID" value="XM_037362577.1"/>
</dbReference>
<proteinExistence type="predicted"/>
<dbReference type="Proteomes" id="UP000636479">
    <property type="component" value="Unassembled WGS sequence"/>
</dbReference>
<gene>
    <name evidence="1" type="ORF">MIND_00581800</name>
</gene>
<name>A0A8H6W5F5_9AGAR</name>
<protein>
    <recommendedName>
        <fullName evidence="3">F-box domain-containing protein</fullName>
    </recommendedName>
</protein>
<accession>A0A8H6W5F5</accession>
<dbReference type="SUPFAM" id="SSF52047">
    <property type="entry name" value="RNI-like"/>
    <property type="match status" value="1"/>
</dbReference>
<comment type="caution">
    <text evidence="1">The sequence shown here is derived from an EMBL/GenBank/DDBJ whole genome shotgun (WGS) entry which is preliminary data.</text>
</comment>
<sequence length="499" mass="56047">MINVFHDHAAAIQALSFFRPFVRRSDFPLNVAAISRLRDEAEHIQNAINALKPQLETLEDRLAAIQHDLSSVVYPVNSLPAEILGRMFEVAMDSVPPHEINRTRFRITAVCRLWRDIAIAHPHVWTRIYPPRRTLNSSSDSLFDDSLQHARGLPLEFSLPRHSRPPRFLFNSAAQWAVASVESTPWSRFASHDHRIECPRLTKLVIDLQDFTRPNQYYMELDTPNLRELSIRTPTYLTGPYLSFPRHQLKKLTIRQSATYEELLPLLAELVGLEELVIASAFNWGGSVDPKFEVTPVLMPHLSTLLLGALTNAYLLKYVDLPALTTLELADFDAEEIQLVISCIVRSGARITTLSLMPTIYADLKHAFLSPAFSPVTQLLVTAFNMRPSKAQQCAADLARLDTLPNLAAFTLHVAAGRRQDRNWDRDARDGLVSLEPFLEGVASRAANALQAVGHGMPVKLTKLCTEFSAPSRISSQDMRGAARLQRILKSLSLCILQD</sequence>
<organism evidence="1 2">
    <name type="scientific">Mycena indigotica</name>
    <dbReference type="NCBI Taxonomy" id="2126181"/>
    <lineage>
        <taxon>Eukaryota</taxon>
        <taxon>Fungi</taxon>
        <taxon>Dikarya</taxon>
        <taxon>Basidiomycota</taxon>
        <taxon>Agaricomycotina</taxon>
        <taxon>Agaricomycetes</taxon>
        <taxon>Agaricomycetidae</taxon>
        <taxon>Agaricales</taxon>
        <taxon>Marasmiineae</taxon>
        <taxon>Mycenaceae</taxon>
        <taxon>Mycena</taxon>
    </lineage>
</organism>
<dbReference type="Gene3D" id="1.20.1280.50">
    <property type="match status" value="1"/>
</dbReference>
<keyword evidence="2" id="KW-1185">Reference proteome</keyword>
<reference evidence="1" key="1">
    <citation type="submission" date="2020-05" db="EMBL/GenBank/DDBJ databases">
        <title>Mycena genomes resolve the evolution of fungal bioluminescence.</title>
        <authorList>
            <person name="Tsai I.J."/>
        </authorList>
    </citation>
    <scope>NUCLEOTIDE SEQUENCE</scope>
    <source>
        <strain evidence="1">171206Taipei</strain>
    </source>
</reference>
<evidence type="ECO:0000313" key="2">
    <source>
        <dbReference type="Proteomes" id="UP000636479"/>
    </source>
</evidence>
<evidence type="ECO:0008006" key="3">
    <source>
        <dbReference type="Google" id="ProtNLM"/>
    </source>
</evidence>